<dbReference type="AlphaFoldDB" id="A0A160V9J9"/>
<name>A0A160V9J9_9ZZZZ</name>
<accession>A0A160V9J9</accession>
<reference evidence="2" key="1">
    <citation type="submission" date="2015-10" db="EMBL/GenBank/DDBJ databases">
        <authorList>
            <person name="Gilbert D.G."/>
        </authorList>
    </citation>
    <scope>NUCLEOTIDE SEQUENCE</scope>
</reference>
<organism evidence="2">
    <name type="scientific">hydrothermal vent metagenome</name>
    <dbReference type="NCBI Taxonomy" id="652676"/>
    <lineage>
        <taxon>unclassified sequences</taxon>
        <taxon>metagenomes</taxon>
        <taxon>ecological metagenomes</taxon>
    </lineage>
</organism>
<protein>
    <submittedName>
        <fullName evidence="2">Uncharacterized protein</fullName>
    </submittedName>
</protein>
<sequence>MFSVQNNLWSMLLMGGGTTKRSIESGGRATGARLTGETVSA</sequence>
<feature type="region of interest" description="Disordered" evidence="1">
    <location>
        <begin position="20"/>
        <end position="41"/>
    </location>
</feature>
<proteinExistence type="predicted"/>
<evidence type="ECO:0000313" key="2">
    <source>
        <dbReference type="EMBL" id="CUV02702.1"/>
    </source>
</evidence>
<gene>
    <name evidence="2" type="ORF">MGWOODY_Clf2015</name>
</gene>
<evidence type="ECO:0000256" key="1">
    <source>
        <dbReference type="SAM" id="MobiDB-lite"/>
    </source>
</evidence>
<dbReference type="EMBL" id="FAXA01000292">
    <property type="protein sequence ID" value="CUV02702.1"/>
    <property type="molecule type" value="Genomic_DNA"/>
</dbReference>